<dbReference type="GO" id="GO:0005840">
    <property type="term" value="C:ribosome"/>
    <property type="evidence" value="ECO:0007669"/>
    <property type="project" value="UniProtKB-KW"/>
</dbReference>
<dbReference type="HAMAP" id="MF_00362">
    <property type="entry name" value="Ribosomal_uL10"/>
    <property type="match status" value="1"/>
</dbReference>
<dbReference type="EMBL" id="BART01007007">
    <property type="protein sequence ID" value="GAG72470.1"/>
    <property type="molecule type" value="Genomic_DNA"/>
</dbReference>
<dbReference type="GO" id="GO:1990904">
    <property type="term" value="C:ribonucleoprotein complex"/>
    <property type="evidence" value="ECO:0007669"/>
    <property type="project" value="UniProtKB-KW"/>
</dbReference>
<dbReference type="Gene3D" id="6.10.250.290">
    <property type="match status" value="1"/>
</dbReference>
<dbReference type="SUPFAM" id="SSF160369">
    <property type="entry name" value="Ribosomal protein L10-like"/>
    <property type="match status" value="1"/>
</dbReference>
<dbReference type="InterPro" id="IPR001790">
    <property type="entry name" value="Ribosomal_uL10"/>
</dbReference>
<evidence type="ECO:0000256" key="1">
    <source>
        <dbReference type="ARBA" id="ARBA00008889"/>
    </source>
</evidence>
<dbReference type="NCBIfam" id="NF000955">
    <property type="entry name" value="PRK00099.1-1"/>
    <property type="match status" value="1"/>
</dbReference>
<dbReference type="InterPro" id="IPR047865">
    <property type="entry name" value="Ribosomal_uL10_bac_type"/>
</dbReference>
<sequence>MAKQEKVDKVNELKEIFKNSYGLIFTDHSGLRAEDAVVVRDKLVEINSYLKIIKNTLALIAAKDAFKDINLEEVLKGPTSIVVSGKDMVSTAKVIEDFSKDLDTLKVKVGILENRLLSPEEVEKFASLPGKEVLLTNLVISIKFSITKLVNVLSALTRDLVLILDAIREKKERNNN</sequence>
<proteinExistence type="inferred from homology"/>
<dbReference type="Pfam" id="PF00466">
    <property type="entry name" value="Ribosomal_L10"/>
    <property type="match status" value="1"/>
</dbReference>
<dbReference type="InterPro" id="IPR043141">
    <property type="entry name" value="Ribosomal_uL10-like_sf"/>
</dbReference>
<accession>X0ZRV0</accession>
<evidence type="ECO:0000256" key="3">
    <source>
        <dbReference type="ARBA" id="ARBA00023274"/>
    </source>
</evidence>
<comment type="caution">
    <text evidence="4">The sequence shown here is derived from an EMBL/GenBank/DDBJ whole genome shotgun (WGS) entry which is preliminary data.</text>
</comment>
<gene>
    <name evidence="4" type="ORF">S01H4_15999</name>
</gene>
<dbReference type="InterPro" id="IPR022973">
    <property type="entry name" value="Ribosomal_uL10_bac"/>
</dbReference>
<evidence type="ECO:0008006" key="5">
    <source>
        <dbReference type="Google" id="ProtNLM"/>
    </source>
</evidence>
<protein>
    <recommendedName>
        <fullName evidence="5">50S ribosomal protein L10</fullName>
    </recommendedName>
</protein>
<name>X0ZRV0_9ZZZZ</name>
<evidence type="ECO:0000313" key="4">
    <source>
        <dbReference type="EMBL" id="GAG72470.1"/>
    </source>
</evidence>
<dbReference type="PANTHER" id="PTHR11560">
    <property type="entry name" value="39S RIBOSOMAL PROTEIN L10, MITOCHONDRIAL"/>
    <property type="match status" value="1"/>
</dbReference>
<evidence type="ECO:0000256" key="2">
    <source>
        <dbReference type="ARBA" id="ARBA00022980"/>
    </source>
</evidence>
<comment type="similarity">
    <text evidence="1">Belongs to the universal ribosomal protein uL10 family.</text>
</comment>
<reference evidence="4" key="1">
    <citation type="journal article" date="2014" name="Front. Microbiol.">
        <title>High frequency of phylogenetically diverse reductive dehalogenase-homologous genes in deep subseafloor sedimentary metagenomes.</title>
        <authorList>
            <person name="Kawai M."/>
            <person name="Futagami T."/>
            <person name="Toyoda A."/>
            <person name="Takaki Y."/>
            <person name="Nishi S."/>
            <person name="Hori S."/>
            <person name="Arai W."/>
            <person name="Tsubouchi T."/>
            <person name="Morono Y."/>
            <person name="Uchiyama I."/>
            <person name="Ito T."/>
            <person name="Fujiyama A."/>
            <person name="Inagaki F."/>
            <person name="Takami H."/>
        </authorList>
    </citation>
    <scope>NUCLEOTIDE SEQUENCE</scope>
    <source>
        <strain evidence="4">Expedition CK06-06</strain>
    </source>
</reference>
<keyword evidence="2" id="KW-0689">Ribosomal protein</keyword>
<dbReference type="CDD" id="cd05797">
    <property type="entry name" value="Ribosomal_L10"/>
    <property type="match status" value="1"/>
</dbReference>
<keyword evidence="3" id="KW-0687">Ribonucleoprotein</keyword>
<dbReference type="Gene3D" id="3.30.70.1730">
    <property type="match status" value="1"/>
</dbReference>
<organism evidence="4">
    <name type="scientific">marine sediment metagenome</name>
    <dbReference type="NCBI Taxonomy" id="412755"/>
    <lineage>
        <taxon>unclassified sequences</taxon>
        <taxon>metagenomes</taxon>
        <taxon>ecological metagenomes</taxon>
    </lineage>
</organism>
<dbReference type="AlphaFoldDB" id="X0ZRV0"/>